<reference evidence="8 9" key="1">
    <citation type="submission" date="2020-11" db="EMBL/GenBank/DDBJ databases">
        <title>Draft genome sequencing of a Lachnospiraceae strain isolated from anoxic soil subjected to BSD treatment.</title>
        <authorList>
            <person name="Uek A."/>
            <person name="Tonouchi A."/>
        </authorList>
    </citation>
    <scope>NUCLEOTIDE SEQUENCE [LARGE SCALE GENOMIC DNA]</scope>
    <source>
        <strain evidence="8 9">TB5</strain>
    </source>
</reference>
<feature type="transmembrane region" description="Helical" evidence="6">
    <location>
        <begin position="7"/>
        <end position="26"/>
    </location>
</feature>
<dbReference type="Gene3D" id="3.30.565.10">
    <property type="entry name" value="Histidine kinase-like ATPase, C-terminal domain"/>
    <property type="match status" value="1"/>
</dbReference>
<evidence type="ECO:0000256" key="1">
    <source>
        <dbReference type="ARBA" id="ARBA00000085"/>
    </source>
</evidence>
<dbReference type="Pfam" id="PF14689">
    <property type="entry name" value="SPOB_a"/>
    <property type="match status" value="1"/>
</dbReference>
<dbReference type="InterPro" id="IPR004358">
    <property type="entry name" value="Sig_transdc_His_kin-like_C"/>
</dbReference>
<evidence type="ECO:0000256" key="4">
    <source>
        <dbReference type="ARBA" id="ARBA00023012"/>
    </source>
</evidence>
<dbReference type="GO" id="GO:0004673">
    <property type="term" value="F:protein histidine kinase activity"/>
    <property type="evidence" value="ECO:0007669"/>
    <property type="project" value="UniProtKB-EC"/>
</dbReference>
<proteinExistence type="predicted"/>
<evidence type="ECO:0000313" key="8">
    <source>
        <dbReference type="EMBL" id="BCN29130.1"/>
    </source>
</evidence>
<dbReference type="Gene3D" id="1.10.287.130">
    <property type="match status" value="1"/>
</dbReference>
<dbReference type="PROSITE" id="PS50109">
    <property type="entry name" value="HIS_KIN"/>
    <property type="match status" value="1"/>
</dbReference>
<keyword evidence="5" id="KW-0175">Coiled coil</keyword>
<evidence type="ECO:0000313" key="9">
    <source>
        <dbReference type="Proteomes" id="UP000595897"/>
    </source>
</evidence>
<keyword evidence="6" id="KW-0812">Transmembrane</keyword>
<dbReference type="KEGG" id="ahb:bsdtb5_04250"/>
<dbReference type="EC" id="2.7.13.3" evidence="2"/>
<evidence type="ECO:0000256" key="6">
    <source>
        <dbReference type="SAM" id="Phobius"/>
    </source>
</evidence>
<dbReference type="RefSeq" id="WP_271714425.1">
    <property type="nucleotide sequence ID" value="NZ_AP024169.1"/>
</dbReference>
<keyword evidence="9" id="KW-1185">Reference proteome</keyword>
<protein>
    <recommendedName>
        <fullName evidence="2">histidine kinase</fullName>
        <ecNumber evidence="2">2.7.13.3</ecNumber>
    </recommendedName>
</protein>
<comment type="catalytic activity">
    <reaction evidence="1">
        <text>ATP + protein L-histidine = ADP + protein N-phospho-L-histidine.</text>
        <dbReference type="EC" id="2.7.13.3"/>
    </reaction>
</comment>
<dbReference type="AlphaFoldDB" id="A0A7R7EI19"/>
<keyword evidence="3 8" id="KW-0418">Kinase</keyword>
<feature type="domain" description="Histidine kinase" evidence="7">
    <location>
        <begin position="113"/>
        <end position="274"/>
    </location>
</feature>
<dbReference type="GO" id="GO:0042802">
    <property type="term" value="F:identical protein binding"/>
    <property type="evidence" value="ECO:0007669"/>
    <property type="project" value="TreeGrafter"/>
</dbReference>
<dbReference type="EMBL" id="AP024169">
    <property type="protein sequence ID" value="BCN29130.1"/>
    <property type="molecule type" value="Genomic_DNA"/>
</dbReference>
<dbReference type="PANTHER" id="PTHR40448:SF1">
    <property type="entry name" value="TWO-COMPONENT SENSOR HISTIDINE KINASE"/>
    <property type="match status" value="1"/>
</dbReference>
<dbReference type="Pfam" id="PF02518">
    <property type="entry name" value="HATPase_c"/>
    <property type="match status" value="1"/>
</dbReference>
<dbReference type="GO" id="GO:0000160">
    <property type="term" value="P:phosphorelay signal transduction system"/>
    <property type="evidence" value="ECO:0007669"/>
    <property type="project" value="UniProtKB-KW"/>
</dbReference>
<feature type="coiled-coil region" evidence="5">
    <location>
        <begin position="66"/>
        <end position="93"/>
    </location>
</feature>
<evidence type="ECO:0000256" key="3">
    <source>
        <dbReference type="ARBA" id="ARBA00022777"/>
    </source>
</evidence>
<dbReference type="PRINTS" id="PR00344">
    <property type="entry name" value="BCTRLSENSOR"/>
</dbReference>
<dbReference type="InterPro" id="IPR003594">
    <property type="entry name" value="HATPase_dom"/>
</dbReference>
<feature type="transmembrane region" description="Helical" evidence="6">
    <location>
        <begin position="38"/>
        <end position="61"/>
    </location>
</feature>
<keyword evidence="3 8" id="KW-0808">Transferase</keyword>
<sequence length="282" mass="32049">MNLKKLVATLLSINVMQFVVSLIIFIKVGLTDLNTVNIYLYLSVGLMLLSSFITILGLYFASRYKSDNLVESIKNLEELNIKLRAQRHDYLNHFQVIYGLMDLEEYEEAKKYIDPVYKDILKVSKALKTSQPAINALLQAKIEAAEKNHIDLYLEIRSNLTDIPLEPWNLCKVLSNVIDNSISALSQVEHEKKIYVDIGEFKYHYSFEISNNGPKIPDNMIESIFKQGFTTKKEAEHGMGLSIVSKIVHDAGGKITVTSNSDKTSFYIEIPKLSACNFNNEK</sequence>
<dbReference type="SUPFAM" id="SSF55874">
    <property type="entry name" value="ATPase domain of HSP90 chaperone/DNA topoisomerase II/histidine kinase"/>
    <property type="match status" value="1"/>
</dbReference>
<name>A0A7R7EI19_9FIRM</name>
<keyword evidence="6" id="KW-1133">Transmembrane helix</keyword>
<dbReference type="PANTHER" id="PTHR40448">
    <property type="entry name" value="TWO-COMPONENT SENSOR HISTIDINE KINASE"/>
    <property type="match status" value="1"/>
</dbReference>
<dbReference type="InterPro" id="IPR039506">
    <property type="entry name" value="SPOB_a"/>
</dbReference>
<evidence type="ECO:0000256" key="2">
    <source>
        <dbReference type="ARBA" id="ARBA00012438"/>
    </source>
</evidence>
<dbReference type="Proteomes" id="UP000595897">
    <property type="component" value="Chromosome"/>
</dbReference>
<keyword evidence="4" id="KW-0902">Two-component regulatory system</keyword>
<keyword evidence="6" id="KW-0472">Membrane</keyword>
<evidence type="ECO:0000256" key="5">
    <source>
        <dbReference type="SAM" id="Coils"/>
    </source>
</evidence>
<organism evidence="8 9">
    <name type="scientific">Anaeromicropila herbilytica</name>
    <dbReference type="NCBI Taxonomy" id="2785025"/>
    <lineage>
        <taxon>Bacteria</taxon>
        <taxon>Bacillati</taxon>
        <taxon>Bacillota</taxon>
        <taxon>Clostridia</taxon>
        <taxon>Lachnospirales</taxon>
        <taxon>Lachnospiraceae</taxon>
        <taxon>Anaeromicropila</taxon>
    </lineage>
</organism>
<dbReference type="InterPro" id="IPR036890">
    <property type="entry name" value="HATPase_C_sf"/>
</dbReference>
<dbReference type="InterPro" id="IPR005467">
    <property type="entry name" value="His_kinase_dom"/>
</dbReference>
<gene>
    <name evidence="8" type="ORF">bsdtb5_04250</name>
</gene>
<evidence type="ECO:0000259" key="7">
    <source>
        <dbReference type="PROSITE" id="PS50109"/>
    </source>
</evidence>
<accession>A0A7R7EI19</accession>
<dbReference type="SMART" id="SM00387">
    <property type="entry name" value="HATPase_c"/>
    <property type="match status" value="1"/>
</dbReference>